<dbReference type="InterPro" id="IPR052928">
    <property type="entry name" value="Desiccation-related_membrane"/>
</dbReference>
<evidence type="ECO:0000313" key="3">
    <source>
        <dbReference type="Proteomes" id="UP000297900"/>
    </source>
</evidence>
<name>A0A4Y8M8T3_9BACL</name>
<organism evidence="2 3">
    <name type="scientific">Cohnella luojiensis</name>
    <dbReference type="NCBI Taxonomy" id="652876"/>
    <lineage>
        <taxon>Bacteria</taxon>
        <taxon>Bacillati</taxon>
        <taxon>Bacillota</taxon>
        <taxon>Bacilli</taxon>
        <taxon>Bacillales</taxon>
        <taxon>Paenibacillaceae</taxon>
        <taxon>Cohnella</taxon>
    </lineage>
</organism>
<accession>A0A4Y8M8T3</accession>
<dbReference type="Proteomes" id="UP000297900">
    <property type="component" value="Unassembled WGS sequence"/>
</dbReference>
<keyword evidence="3" id="KW-1185">Reference proteome</keyword>
<dbReference type="AlphaFoldDB" id="A0A4Y8M8T3"/>
<protein>
    <submittedName>
        <fullName evidence="2">YtxH domain-containing protein</fullName>
    </submittedName>
</protein>
<gene>
    <name evidence="2" type="ORF">E2980_00260</name>
</gene>
<dbReference type="RefSeq" id="WP_135150127.1">
    <property type="nucleotide sequence ID" value="NZ_SOMN01000001.1"/>
</dbReference>
<dbReference type="OrthoDB" id="9810874at2"/>
<comment type="caution">
    <text evidence="2">The sequence shown here is derived from an EMBL/GenBank/DDBJ whole genome shotgun (WGS) entry which is preliminary data.</text>
</comment>
<evidence type="ECO:0000256" key="1">
    <source>
        <dbReference type="SAM" id="MobiDB-lite"/>
    </source>
</evidence>
<dbReference type="InterPro" id="IPR024623">
    <property type="entry name" value="YtxH"/>
</dbReference>
<sequence length="116" mass="12150">MSEKKSVKSFLWGTLAGAVTGAVTALLFAPKSGRELRGDIADTAQKVGEKTADISRQAGSAVQSLTKRTSSLVVDAKEAAGRLVTDIRSRKNTDSSLSDEVAAAEESYTEDKSSAL</sequence>
<feature type="region of interest" description="Disordered" evidence="1">
    <location>
        <begin position="89"/>
        <end position="116"/>
    </location>
</feature>
<dbReference type="PANTHER" id="PTHR35792">
    <property type="entry name" value="GENERAL STRESS PROTEIN"/>
    <property type="match status" value="1"/>
</dbReference>
<dbReference type="PANTHER" id="PTHR35792:SF1">
    <property type="entry name" value="SLL0268 PROTEIN"/>
    <property type="match status" value="1"/>
</dbReference>
<dbReference type="EMBL" id="SOMN01000001">
    <property type="protein sequence ID" value="TFE31555.1"/>
    <property type="molecule type" value="Genomic_DNA"/>
</dbReference>
<reference evidence="2 3" key="1">
    <citation type="submission" date="2019-03" db="EMBL/GenBank/DDBJ databases">
        <title>Cohnella endophytica sp. nov., a novel endophytic bacterium isolated from bark of Sonneratia apetala.</title>
        <authorList>
            <person name="Tuo L."/>
        </authorList>
    </citation>
    <scope>NUCLEOTIDE SEQUENCE [LARGE SCALE GENOMIC DNA]</scope>
    <source>
        <strain evidence="2 3">CCTCC AB 208254</strain>
    </source>
</reference>
<dbReference type="Pfam" id="PF12732">
    <property type="entry name" value="YtxH"/>
    <property type="match status" value="1"/>
</dbReference>
<evidence type="ECO:0000313" key="2">
    <source>
        <dbReference type="EMBL" id="TFE31555.1"/>
    </source>
</evidence>
<proteinExistence type="predicted"/>